<dbReference type="AlphaFoldDB" id="A0A1T5I0F6"/>
<evidence type="ECO:0000313" key="2">
    <source>
        <dbReference type="EMBL" id="SKC32551.1"/>
    </source>
</evidence>
<dbReference type="OrthoDB" id="9182560at2"/>
<feature type="transmembrane region" description="Helical" evidence="1">
    <location>
        <begin position="12"/>
        <end position="36"/>
    </location>
</feature>
<keyword evidence="1" id="KW-1133">Transmembrane helix</keyword>
<reference evidence="2 3" key="1">
    <citation type="submission" date="2017-02" db="EMBL/GenBank/DDBJ databases">
        <authorList>
            <person name="Peterson S.W."/>
        </authorList>
    </citation>
    <scope>NUCLEOTIDE SEQUENCE [LARGE SCALE GENOMIC DNA]</scope>
    <source>
        <strain evidence="3">type strain: NCCB 100098</strain>
    </source>
</reference>
<gene>
    <name evidence="2" type="ORF">CZ809_02067</name>
</gene>
<keyword evidence="1" id="KW-0472">Membrane</keyword>
<protein>
    <submittedName>
        <fullName evidence="2">Uncharacterized protein</fullName>
    </submittedName>
</protein>
<dbReference type="RefSeq" id="WP_080157524.1">
    <property type="nucleotide sequence ID" value="NZ_FUZI01000003.1"/>
</dbReference>
<name>A0A1T5I0F6_9GAMM</name>
<dbReference type="EMBL" id="FUZI01000003">
    <property type="protein sequence ID" value="SKC32551.1"/>
    <property type="molecule type" value="Genomic_DNA"/>
</dbReference>
<accession>A0A1T5I0F6</accession>
<proteinExistence type="predicted"/>
<dbReference type="Proteomes" id="UP000189966">
    <property type="component" value="Unassembled WGS sequence"/>
</dbReference>
<keyword evidence="1" id="KW-0812">Transmembrane</keyword>
<sequence>MQEWLLSNREWVFSGAGIFAITVIFSILSAMITLYLKRRYQSKLRKKLQVVTNIVQFDLSADESGIDNESLLVSYKSKEYRNLCYYSVKVTNIGASAINNQSLLFTIPKIAQVIESSVQPSNSSISVMRKINDDTQDEVHSIDRLENSESVSITYLVNLEKVDEMKCIPRGIDNIDYSYDNKQSTTNDTELLVMFIAVFIFVDIVPVIGSALQGLIVFVSAPLIVRIVRTLLVNRGSIRNSVNITGGISMKERANLIIDQKN</sequence>
<evidence type="ECO:0000256" key="1">
    <source>
        <dbReference type="SAM" id="Phobius"/>
    </source>
</evidence>
<evidence type="ECO:0000313" key="3">
    <source>
        <dbReference type="Proteomes" id="UP000189966"/>
    </source>
</evidence>
<feature type="transmembrane region" description="Helical" evidence="1">
    <location>
        <begin position="215"/>
        <end position="232"/>
    </location>
</feature>
<organism evidence="2 3">
    <name type="scientific">Photobacterium piscicola</name>
    <dbReference type="NCBI Taxonomy" id="1378299"/>
    <lineage>
        <taxon>Bacteria</taxon>
        <taxon>Pseudomonadati</taxon>
        <taxon>Pseudomonadota</taxon>
        <taxon>Gammaproteobacteria</taxon>
        <taxon>Vibrionales</taxon>
        <taxon>Vibrionaceae</taxon>
        <taxon>Photobacterium</taxon>
    </lineage>
</organism>
<feature type="transmembrane region" description="Helical" evidence="1">
    <location>
        <begin position="191"/>
        <end position="209"/>
    </location>
</feature>